<name>A8SMA0_9FIRM</name>
<gene>
    <name evidence="1" type="ORF">PEPMIC_01252</name>
</gene>
<reference evidence="1 2" key="2">
    <citation type="submission" date="2007-09" db="EMBL/GenBank/DDBJ databases">
        <authorList>
            <person name="Fulton L."/>
            <person name="Clifton S."/>
            <person name="Fulton B."/>
            <person name="Xu J."/>
            <person name="Minx P."/>
            <person name="Pepin K.H."/>
            <person name="Johnson M."/>
            <person name="Thiruvilangam P."/>
            <person name="Bhonagiri V."/>
            <person name="Nash W.E."/>
            <person name="Mardis E.R."/>
            <person name="Wilson R.K."/>
        </authorList>
    </citation>
    <scope>NUCLEOTIDE SEQUENCE [LARGE SCALE GENOMIC DNA]</scope>
    <source>
        <strain evidence="1 2">ATCC 33270</strain>
    </source>
</reference>
<dbReference type="HOGENOM" id="CLU_3346904_0_0_9"/>
<accession>A8SMA0</accession>
<dbReference type="Proteomes" id="UP000003162">
    <property type="component" value="Unassembled WGS sequence"/>
</dbReference>
<organism evidence="1 2">
    <name type="scientific">Parvimonas micra ATCC 33270</name>
    <dbReference type="NCBI Taxonomy" id="411465"/>
    <lineage>
        <taxon>Bacteria</taxon>
        <taxon>Bacillati</taxon>
        <taxon>Bacillota</taxon>
        <taxon>Tissierellia</taxon>
        <taxon>Tissierellales</taxon>
        <taxon>Peptoniphilaceae</taxon>
        <taxon>Parvimonas</taxon>
    </lineage>
</organism>
<sequence>MKGYLPKISTEVFESMGHGQFLHEHPKEYAYKLKIFL</sequence>
<reference evidence="1 2" key="1">
    <citation type="submission" date="2007-09" db="EMBL/GenBank/DDBJ databases">
        <title>Draft genome sequence of Peptostreptococcus micros (ATCC 33270).</title>
        <authorList>
            <person name="Sudarsanam P."/>
            <person name="Ley R."/>
            <person name="Guruge J."/>
            <person name="Turnbaugh P.J."/>
            <person name="Mahowald M."/>
            <person name="Liep D."/>
            <person name="Gordon J."/>
        </authorList>
    </citation>
    <scope>NUCLEOTIDE SEQUENCE [LARGE SCALE GENOMIC DNA]</scope>
    <source>
        <strain evidence="1 2">ATCC 33270</strain>
    </source>
</reference>
<dbReference type="AlphaFoldDB" id="A8SMA0"/>
<dbReference type="eggNOG" id="COG0596">
    <property type="taxonomic scope" value="Bacteria"/>
</dbReference>
<evidence type="ECO:0000313" key="1">
    <source>
        <dbReference type="EMBL" id="EDP23447.1"/>
    </source>
</evidence>
<protein>
    <submittedName>
        <fullName evidence="1">Uncharacterized protein</fullName>
    </submittedName>
</protein>
<proteinExistence type="predicted"/>
<dbReference type="EMBL" id="ABEE02000017">
    <property type="protein sequence ID" value="EDP23447.1"/>
    <property type="molecule type" value="Genomic_DNA"/>
</dbReference>
<evidence type="ECO:0000313" key="2">
    <source>
        <dbReference type="Proteomes" id="UP000003162"/>
    </source>
</evidence>
<comment type="caution">
    <text evidence="1">The sequence shown here is derived from an EMBL/GenBank/DDBJ whole genome shotgun (WGS) entry which is preliminary data.</text>
</comment>